<feature type="domain" description="EamA" evidence="9">
    <location>
        <begin position="154"/>
        <end position="283"/>
    </location>
</feature>
<evidence type="ECO:0000313" key="10">
    <source>
        <dbReference type="EMBL" id="AIG28018.1"/>
    </source>
</evidence>
<dbReference type="InterPro" id="IPR000620">
    <property type="entry name" value="EamA_dom"/>
</dbReference>
<gene>
    <name evidence="10" type="primary">rarD</name>
    <name evidence="10" type="ORF">BRLA_c037160</name>
</gene>
<evidence type="ECO:0000256" key="3">
    <source>
        <dbReference type="ARBA" id="ARBA00022448"/>
    </source>
</evidence>
<keyword evidence="4" id="KW-1003">Cell membrane</keyword>
<keyword evidence="7 8" id="KW-0472">Membrane</keyword>
<feature type="transmembrane region" description="Helical" evidence="8">
    <location>
        <begin position="127"/>
        <end position="144"/>
    </location>
</feature>
<dbReference type="KEGG" id="blr:BRLA_c037160"/>
<dbReference type="EMBL" id="CP007806">
    <property type="protein sequence ID" value="AIG28018.1"/>
    <property type="molecule type" value="Genomic_DNA"/>
</dbReference>
<feature type="domain" description="EamA" evidence="9">
    <location>
        <begin position="7"/>
        <end position="142"/>
    </location>
</feature>
<evidence type="ECO:0000256" key="6">
    <source>
        <dbReference type="ARBA" id="ARBA00022989"/>
    </source>
</evidence>
<dbReference type="eggNOG" id="COG2962">
    <property type="taxonomic scope" value="Bacteria"/>
</dbReference>
<keyword evidence="11" id="KW-1185">Reference proteome</keyword>
<dbReference type="HOGENOM" id="CLU_054508_1_0_9"/>
<feature type="transmembrane region" description="Helical" evidence="8">
    <location>
        <begin position="7"/>
        <end position="26"/>
    </location>
</feature>
<keyword evidence="3" id="KW-0813">Transport</keyword>
<accession>A0A075R9S7</accession>
<dbReference type="GO" id="GO:0005886">
    <property type="term" value="C:plasma membrane"/>
    <property type="evidence" value="ECO:0007669"/>
    <property type="project" value="UniProtKB-SubCell"/>
</dbReference>
<dbReference type="InterPro" id="IPR037185">
    <property type="entry name" value="EmrE-like"/>
</dbReference>
<keyword evidence="5 8" id="KW-0812">Transmembrane</keyword>
<feature type="transmembrane region" description="Helical" evidence="8">
    <location>
        <begin position="267"/>
        <end position="284"/>
    </location>
</feature>
<dbReference type="STRING" id="1042163.BRLA_c037160"/>
<feature type="transmembrane region" description="Helical" evidence="8">
    <location>
        <begin position="243"/>
        <end position="261"/>
    </location>
</feature>
<organism evidence="10 11">
    <name type="scientific">Brevibacillus laterosporus LMG 15441</name>
    <dbReference type="NCBI Taxonomy" id="1042163"/>
    <lineage>
        <taxon>Bacteria</taxon>
        <taxon>Bacillati</taxon>
        <taxon>Bacillota</taxon>
        <taxon>Bacilli</taxon>
        <taxon>Bacillales</taxon>
        <taxon>Paenibacillaceae</taxon>
        <taxon>Brevibacillus</taxon>
    </lineage>
</organism>
<evidence type="ECO:0000313" key="11">
    <source>
        <dbReference type="Proteomes" id="UP000005850"/>
    </source>
</evidence>
<sequence>MQKEQRAGILYAIVAYAMWGFLPIYWKSVSFIPPGEILAHRILWSLIFSIVLVGLSKKWSRVLEFMKKPKSLLLFLLASVLISANWMIYIWAVNAGHIVETSLGYYINPLLNVALGMLFFRERLDFWQLISLLFAAVGVCWMAINFGQLPWISLSLALSFGIYGVVKKLIQTDSITSLTLETVPVALISFVYICWLQSQGVGSFGAADWGTDLLLIGSGVATAMPLLAFASAAQRISLSTLGFIQYLAPTIQLAIAVFLYKESFTDSHLLSFVCIWVALILYTLSRTPIMQAWQPAFFKQRIEKRT</sequence>
<keyword evidence="6 8" id="KW-1133">Transmembrane helix</keyword>
<dbReference type="Pfam" id="PF00892">
    <property type="entry name" value="EamA"/>
    <property type="match status" value="2"/>
</dbReference>
<feature type="transmembrane region" description="Helical" evidence="8">
    <location>
        <begin position="72"/>
        <end position="91"/>
    </location>
</feature>
<comment type="similarity">
    <text evidence="2">Belongs to the EamA transporter family.</text>
</comment>
<evidence type="ECO:0000256" key="5">
    <source>
        <dbReference type="ARBA" id="ARBA00022692"/>
    </source>
</evidence>
<evidence type="ECO:0000256" key="1">
    <source>
        <dbReference type="ARBA" id="ARBA00004651"/>
    </source>
</evidence>
<evidence type="ECO:0000256" key="4">
    <source>
        <dbReference type="ARBA" id="ARBA00022475"/>
    </source>
</evidence>
<dbReference type="Proteomes" id="UP000005850">
    <property type="component" value="Chromosome"/>
</dbReference>
<reference evidence="10 11" key="1">
    <citation type="journal article" date="2011" name="J. Bacteriol.">
        <title>Genome sequence of Brevibacillus laterosporus LMG 15441, a pathogen of invertebrates.</title>
        <authorList>
            <person name="Djukic M."/>
            <person name="Poehlein A."/>
            <person name="Thurmer A."/>
            <person name="Daniel R."/>
        </authorList>
    </citation>
    <scope>NUCLEOTIDE SEQUENCE [LARGE SCALE GENOMIC DNA]</scope>
    <source>
        <strain evidence="10 11">LMG 15441</strain>
    </source>
</reference>
<feature type="transmembrane region" description="Helical" evidence="8">
    <location>
        <begin position="213"/>
        <end position="231"/>
    </location>
</feature>
<name>A0A075R9S7_BRELA</name>
<evidence type="ECO:0000256" key="7">
    <source>
        <dbReference type="ARBA" id="ARBA00023136"/>
    </source>
</evidence>
<dbReference type="PANTHER" id="PTHR22911">
    <property type="entry name" value="ACYL-MALONYL CONDENSING ENZYME-RELATED"/>
    <property type="match status" value="1"/>
</dbReference>
<dbReference type="InterPro" id="IPR004626">
    <property type="entry name" value="RarD"/>
</dbReference>
<dbReference type="SUPFAM" id="SSF103481">
    <property type="entry name" value="Multidrug resistance efflux transporter EmrE"/>
    <property type="match status" value="2"/>
</dbReference>
<dbReference type="PANTHER" id="PTHR22911:SF137">
    <property type="entry name" value="SOLUTE CARRIER FAMILY 35 MEMBER G2-RELATED"/>
    <property type="match status" value="1"/>
</dbReference>
<feature type="transmembrane region" description="Helical" evidence="8">
    <location>
        <begin position="103"/>
        <end position="120"/>
    </location>
</feature>
<feature type="transmembrane region" description="Helical" evidence="8">
    <location>
        <begin position="178"/>
        <end position="198"/>
    </location>
</feature>
<evidence type="ECO:0000259" key="9">
    <source>
        <dbReference type="Pfam" id="PF00892"/>
    </source>
</evidence>
<dbReference type="RefSeq" id="WP_003336442.1">
    <property type="nucleotide sequence ID" value="NZ_CP007806.1"/>
</dbReference>
<proteinExistence type="inferred from homology"/>
<protein>
    <submittedName>
        <fullName evidence="10">Putative chloramphenical resistance permease RarD</fullName>
    </submittedName>
</protein>
<dbReference type="AlphaFoldDB" id="A0A075R9S7"/>
<dbReference type="NCBIfam" id="TIGR00688">
    <property type="entry name" value="rarD"/>
    <property type="match status" value="1"/>
</dbReference>
<evidence type="ECO:0000256" key="8">
    <source>
        <dbReference type="SAM" id="Phobius"/>
    </source>
</evidence>
<evidence type="ECO:0000256" key="2">
    <source>
        <dbReference type="ARBA" id="ARBA00007362"/>
    </source>
</evidence>
<feature type="transmembrane region" description="Helical" evidence="8">
    <location>
        <begin position="38"/>
        <end position="60"/>
    </location>
</feature>
<comment type="subcellular location">
    <subcellularLocation>
        <location evidence="1">Cell membrane</location>
        <topology evidence="1">Multi-pass membrane protein</topology>
    </subcellularLocation>
</comment>